<evidence type="ECO:0008006" key="3">
    <source>
        <dbReference type="Google" id="ProtNLM"/>
    </source>
</evidence>
<protein>
    <recommendedName>
        <fullName evidence="3">BPSL0067 family protein</fullName>
    </recommendedName>
</protein>
<dbReference type="InterPro" id="IPR047746">
    <property type="entry name" value="Dae2/Tae2-like"/>
</dbReference>
<sequence length="128" mass="14135">MSYVYPKASELKGQPVVGSRQCVALVQQYAGAPTTPHWRQGDAVLGNTMLKPGTAIATFVNGRYPSHRHGNHAALYVKQGIDGIYIADQWKSEKKTEISVRFIKAQGKDKRGNYIHASDNADAFFVIE</sequence>
<gene>
    <name evidence="1" type="ORF">E4L98_13200</name>
</gene>
<dbReference type="OrthoDB" id="1551241at2"/>
<name>A0A4Y9SI26_9BURK</name>
<proteinExistence type="predicted"/>
<dbReference type="EMBL" id="SPVG01000134">
    <property type="protein sequence ID" value="TFW21533.1"/>
    <property type="molecule type" value="Genomic_DNA"/>
</dbReference>
<comment type="caution">
    <text evidence="1">The sequence shown here is derived from an EMBL/GenBank/DDBJ whole genome shotgun (WGS) entry which is preliminary data.</text>
</comment>
<accession>A0A4Y9SI26</accession>
<evidence type="ECO:0000313" key="1">
    <source>
        <dbReference type="EMBL" id="TFW21533.1"/>
    </source>
</evidence>
<organism evidence="1 2">
    <name type="scientific">Duganella callida</name>
    <dbReference type="NCBI Taxonomy" id="2561932"/>
    <lineage>
        <taxon>Bacteria</taxon>
        <taxon>Pseudomonadati</taxon>
        <taxon>Pseudomonadota</taxon>
        <taxon>Betaproteobacteria</taxon>
        <taxon>Burkholderiales</taxon>
        <taxon>Oxalobacteraceae</taxon>
        <taxon>Telluria group</taxon>
        <taxon>Duganella</taxon>
    </lineage>
</organism>
<reference evidence="1 2" key="1">
    <citation type="submission" date="2019-03" db="EMBL/GenBank/DDBJ databases">
        <title>Draft Genome Sequence of Duganella callidus sp. nov., a Novel Duganella Species Isolated from Cultivated Soil.</title>
        <authorList>
            <person name="Raths R."/>
            <person name="Peta V."/>
            <person name="Bucking H."/>
        </authorList>
    </citation>
    <scope>NUCLEOTIDE SEQUENCE [LARGE SCALE GENOMIC DNA]</scope>
    <source>
        <strain evidence="1 2">DN04</strain>
    </source>
</reference>
<evidence type="ECO:0000313" key="2">
    <source>
        <dbReference type="Proteomes" id="UP000297729"/>
    </source>
</evidence>
<keyword evidence="2" id="KW-1185">Reference proteome</keyword>
<dbReference type="RefSeq" id="WP_135202017.1">
    <property type="nucleotide sequence ID" value="NZ_SPVG01000134.1"/>
</dbReference>
<dbReference type="NCBIfam" id="NF033857">
    <property type="entry name" value="BPSL0067_fam"/>
    <property type="match status" value="1"/>
</dbReference>
<dbReference type="Proteomes" id="UP000297729">
    <property type="component" value="Unassembled WGS sequence"/>
</dbReference>
<dbReference type="AlphaFoldDB" id="A0A4Y9SI26"/>